<gene>
    <name evidence="4" type="ORF">RRG08_047334</name>
</gene>
<evidence type="ECO:0000313" key="5">
    <source>
        <dbReference type="Proteomes" id="UP001283361"/>
    </source>
</evidence>
<keyword evidence="2" id="KW-0812">Transmembrane</keyword>
<name>A0AAE1AZ60_9GAST</name>
<evidence type="ECO:0000256" key="3">
    <source>
        <dbReference type="SAM" id="SignalP"/>
    </source>
</evidence>
<accession>A0AAE1AZ60</accession>
<evidence type="ECO:0000256" key="2">
    <source>
        <dbReference type="SAM" id="Phobius"/>
    </source>
</evidence>
<organism evidence="4 5">
    <name type="scientific">Elysia crispata</name>
    <name type="common">lettuce slug</name>
    <dbReference type="NCBI Taxonomy" id="231223"/>
    <lineage>
        <taxon>Eukaryota</taxon>
        <taxon>Metazoa</taxon>
        <taxon>Spiralia</taxon>
        <taxon>Lophotrochozoa</taxon>
        <taxon>Mollusca</taxon>
        <taxon>Gastropoda</taxon>
        <taxon>Heterobranchia</taxon>
        <taxon>Euthyneura</taxon>
        <taxon>Panpulmonata</taxon>
        <taxon>Sacoglossa</taxon>
        <taxon>Placobranchoidea</taxon>
        <taxon>Plakobranchidae</taxon>
        <taxon>Elysia</taxon>
    </lineage>
</organism>
<dbReference type="AlphaFoldDB" id="A0AAE1AZ60"/>
<keyword evidence="5" id="KW-1185">Reference proteome</keyword>
<feature type="compositionally biased region" description="Polar residues" evidence="1">
    <location>
        <begin position="362"/>
        <end position="378"/>
    </location>
</feature>
<feature type="transmembrane region" description="Helical" evidence="2">
    <location>
        <begin position="291"/>
        <end position="315"/>
    </location>
</feature>
<proteinExistence type="predicted"/>
<protein>
    <submittedName>
        <fullName evidence="4">Uncharacterized protein</fullName>
    </submittedName>
</protein>
<comment type="caution">
    <text evidence="4">The sequence shown here is derived from an EMBL/GenBank/DDBJ whole genome shotgun (WGS) entry which is preliminary data.</text>
</comment>
<keyword evidence="2" id="KW-1133">Transmembrane helix</keyword>
<sequence>MDWAIVLSLLFHVLRSALSNPMFTQKNFEYTKSCSDDYLVEGKDFLLFEFEATGSNSTYPFNQGFRGPKFYFTSTASNVPVSPCSAFDIISNTCTNRQGTSNTCSCLEVQTARVYRFIFNKTAERILSNQSVWIEWPGPPAIFSKSYQIPEIRAKVEFLNFQSSFNTDEDFLVAGEDTTVIQFEVSGNNSVHTFDGKNGPQFYYTTTDMVSHEGCLGFDPGTGSCTKRTGVRDACSCEMKTSNKYWLSYTKTATLDTSRATVYLLWPGTPDLRSDNYTFPEIKASFGITEYINVLIGVGLVGLLATVAGVGVMCYKRIGGAEAINNNAHSRVPATGTTQMETDNNKQTVEEQKAEDNEIEQLDTSQNTVSSQTDATLV</sequence>
<reference evidence="4" key="1">
    <citation type="journal article" date="2023" name="G3 (Bethesda)">
        <title>A reference genome for the long-term kleptoplast-retaining sea slug Elysia crispata morphotype clarki.</title>
        <authorList>
            <person name="Eastman K.E."/>
            <person name="Pendleton A.L."/>
            <person name="Shaikh M.A."/>
            <person name="Suttiyut T."/>
            <person name="Ogas R."/>
            <person name="Tomko P."/>
            <person name="Gavelis G."/>
            <person name="Widhalm J.R."/>
            <person name="Wisecaver J.H."/>
        </authorList>
    </citation>
    <scope>NUCLEOTIDE SEQUENCE</scope>
    <source>
        <strain evidence="4">ECLA1</strain>
    </source>
</reference>
<keyword evidence="3" id="KW-0732">Signal</keyword>
<evidence type="ECO:0000256" key="1">
    <source>
        <dbReference type="SAM" id="MobiDB-lite"/>
    </source>
</evidence>
<feature type="region of interest" description="Disordered" evidence="1">
    <location>
        <begin position="355"/>
        <end position="378"/>
    </location>
</feature>
<dbReference type="Proteomes" id="UP001283361">
    <property type="component" value="Unassembled WGS sequence"/>
</dbReference>
<keyword evidence="2" id="KW-0472">Membrane</keyword>
<dbReference type="EMBL" id="JAWDGP010000889">
    <property type="protein sequence ID" value="KAK3796330.1"/>
    <property type="molecule type" value="Genomic_DNA"/>
</dbReference>
<feature type="chain" id="PRO_5042148296" evidence="3">
    <location>
        <begin position="20"/>
        <end position="378"/>
    </location>
</feature>
<evidence type="ECO:0000313" key="4">
    <source>
        <dbReference type="EMBL" id="KAK3796330.1"/>
    </source>
</evidence>
<feature type="signal peptide" evidence="3">
    <location>
        <begin position="1"/>
        <end position="19"/>
    </location>
</feature>